<protein>
    <recommendedName>
        <fullName evidence="5">Rqc2 homolog RqcH</fullName>
        <shortName evidence="5">RqcH</shortName>
    </recommendedName>
</protein>
<keyword evidence="8" id="KW-1185">Reference proteome</keyword>
<dbReference type="GO" id="GO:0072344">
    <property type="term" value="P:rescue of stalled ribosome"/>
    <property type="evidence" value="ECO:0007669"/>
    <property type="project" value="UniProtKB-UniRule"/>
</dbReference>
<dbReference type="InterPro" id="IPR051608">
    <property type="entry name" value="RQC_Subunit_NEMF"/>
</dbReference>
<comment type="function">
    <text evidence="5">Key component of the ribosome quality control system (RQC), a ribosome-associated complex that mediates the extraction of incompletely synthesized nascent chains from stalled ribosomes and their subsequent degradation. RqcH recruits Ala-charged tRNA, and with RqcP directs the elongation of stalled nascent chains on 50S ribosomal subunits, leading to non-templated C-terminal alanine extensions (Ala tail). The Ala tail promotes nascent chain degradation. May add between 1 and at least 8 Ala residues. Binds to stalled 50S ribosomal subunits.</text>
</comment>
<organism evidence="7 8">
    <name type="scientific">Acetoanaerobium noterae</name>
    <dbReference type="NCBI Taxonomy" id="745369"/>
    <lineage>
        <taxon>Bacteria</taxon>
        <taxon>Bacillati</taxon>
        <taxon>Bacillota</taxon>
        <taxon>Clostridia</taxon>
        <taxon>Peptostreptococcales</taxon>
        <taxon>Filifactoraceae</taxon>
        <taxon>Acetoanaerobium</taxon>
    </lineage>
</organism>
<dbReference type="Pfam" id="PF05670">
    <property type="entry name" value="NFACT-R_1"/>
    <property type="match status" value="1"/>
</dbReference>
<evidence type="ECO:0000313" key="8">
    <source>
        <dbReference type="Proteomes" id="UP000243406"/>
    </source>
</evidence>
<dbReference type="FunFam" id="2.30.310.10:FF:000004">
    <property type="entry name" value="Fibronectin-binding protein A"/>
    <property type="match status" value="1"/>
</dbReference>
<dbReference type="PANTHER" id="PTHR15239:SF6">
    <property type="entry name" value="RIBOSOME QUALITY CONTROL COMPLEX SUBUNIT NEMF"/>
    <property type="match status" value="1"/>
</dbReference>
<dbReference type="HAMAP" id="MF_00844_B">
    <property type="entry name" value="RqcH_B"/>
    <property type="match status" value="1"/>
</dbReference>
<evidence type="ECO:0000256" key="2">
    <source>
        <dbReference type="ARBA" id="ARBA00022730"/>
    </source>
</evidence>
<comment type="similarity">
    <text evidence="5">Belongs to the NEMF family.</text>
</comment>
<dbReference type="GO" id="GO:0000049">
    <property type="term" value="F:tRNA binding"/>
    <property type="evidence" value="ECO:0007669"/>
    <property type="project" value="UniProtKB-UniRule"/>
</dbReference>
<dbReference type="AlphaFoldDB" id="A0A1T5A106"/>
<dbReference type="GO" id="GO:0019843">
    <property type="term" value="F:rRNA binding"/>
    <property type="evidence" value="ECO:0007669"/>
    <property type="project" value="UniProtKB-UniRule"/>
</dbReference>
<dbReference type="OrthoDB" id="9766163at2"/>
<evidence type="ECO:0000256" key="5">
    <source>
        <dbReference type="HAMAP-Rule" id="MF_00844"/>
    </source>
</evidence>
<comment type="subunit">
    <text evidence="5">Associates with stalled 50S ribosomal subunits. Binds to RqcP.</text>
</comment>
<dbReference type="Proteomes" id="UP000243406">
    <property type="component" value="Unassembled WGS sequence"/>
</dbReference>
<keyword evidence="5" id="KW-0175">Coiled coil</keyword>
<dbReference type="InterPro" id="IPR043682">
    <property type="entry name" value="RqcH_bacterial"/>
</dbReference>
<name>A0A1T5A106_9FIRM</name>
<proteinExistence type="inferred from homology"/>
<keyword evidence="2 5" id="KW-0699">rRNA-binding</keyword>
<accession>A0A1T5A106</accession>
<keyword evidence="1 5" id="KW-0820">tRNA-binding</keyword>
<dbReference type="Gene3D" id="1.10.8.50">
    <property type="match status" value="1"/>
</dbReference>
<gene>
    <name evidence="5" type="primary">rqcH</name>
    <name evidence="7" type="ORF">SAMN02745120_0644</name>
</gene>
<dbReference type="EMBL" id="FUYN01000001">
    <property type="protein sequence ID" value="SKB28714.1"/>
    <property type="molecule type" value="Genomic_DNA"/>
</dbReference>
<dbReference type="GO" id="GO:0043023">
    <property type="term" value="F:ribosomal large subunit binding"/>
    <property type="evidence" value="ECO:0007669"/>
    <property type="project" value="UniProtKB-UniRule"/>
</dbReference>
<feature type="domain" description="NFACT RNA-binding" evidence="6">
    <location>
        <begin position="471"/>
        <end position="563"/>
    </location>
</feature>
<dbReference type="Pfam" id="PF05833">
    <property type="entry name" value="NFACT_N"/>
    <property type="match status" value="1"/>
</dbReference>
<evidence type="ECO:0000256" key="4">
    <source>
        <dbReference type="ARBA" id="ARBA00022917"/>
    </source>
</evidence>
<dbReference type="Gene3D" id="2.30.310.10">
    <property type="entry name" value="ibrinogen binding protein from staphylococcus aureus domain"/>
    <property type="match status" value="1"/>
</dbReference>
<evidence type="ECO:0000313" key="7">
    <source>
        <dbReference type="EMBL" id="SKB28714.1"/>
    </source>
</evidence>
<evidence type="ECO:0000256" key="3">
    <source>
        <dbReference type="ARBA" id="ARBA00022884"/>
    </source>
</evidence>
<dbReference type="GO" id="GO:1990112">
    <property type="term" value="C:RQC complex"/>
    <property type="evidence" value="ECO:0007669"/>
    <property type="project" value="TreeGrafter"/>
</dbReference>
<evidence type="ECO:0000256" key="1">
    <source>
        <dbReference type="ARBA" id="ARBA00022555"/>
    </source>
</evidence>
<keyword evidence="4 5" id="KW-0648">Protein biosynthesis</keyword>
<feature type="coiled-coil region" evidence="5">
    <location>
        <begin position="312"/>
        <end position="339"/>
    </location>
</feature>
<feature type="coiled-coil region" evidence="5">
    <location>
        <begin position="392"/>
        <end position="419"/>
    </location>
</feature>
<reference evidence="8" key="1">
    <citation type="submission" date="2017-02" db="EMBL/GenBank/DDBJ databases">
        <authorList>
            <person name="Varghese N."/>
            <person name="Submissions S."/>
        </authorList>
    </citation>
    <scope>NUCLEOTIDE SEQUENCE [LARGE SCALE GENOMIC DNA]</scope>
    <source>
        <strain evidence="8">ATCC 35199</strain>
    </source>
</reference>
<dbReference type="PANTHER" id="PTHR15239">
    <property type="entry name" value="NUCLEAR EXPORT MEDIATOR FACTOR NEMF"/>
    <property type="match status" value="1"/>
</dbReference>
<sequence length="590" mass="67230">MALDGLTIYGIICELNTTLKGGKIDKITQPEKDEVLLAIRNEGKTYKLLISASSSNPRIYLTESYKKENPLKAPMFLMILRKYLQGGRIISISQEGLERVINIDIEALDDLKTPKLRTLSIEIMGRHSNIILVDKESNKILDSIKRIPITVSSVREVLPGKEYKFAPSQNKINPLSNLSLSEFKSKLTEKDSPLYKAIYNSYDGISPLIAKEICYRSSIDLDLSTNLISDISLERIFNSFERIINQIKNEIFHPCIVIDKRLDKYIDFSLIKLTMYEFLSIENYESISLATETFYSSKDRNERLSQKSMSMRKLLQTKIERLENKLGKQLQEMNDTDKMEEYKKQADLLTANIYMLQKGMDEITVSDYYNQEDSSAEITIKLDVNKTPSENIQSLYKKYNKLKTRKSELSSQISSAKEELMYLQNVMLSIESSESLNELEEIRTELYSEGYLKLKTSSKKVKAIEASAPMQFISSDNITILVGKNNKQNDELTTKLSSPDDIWLHTKDIPGSHVIIKATLDIVTNQTLEEAAELAAYFSKARMSSKVAVDYTARKNVKKPSGAKPGMVIYDNQTTVFVNPDEEKVVKLRA</sequence>
<dbReference type="RefSeq" id="WP_079588600.1">
    <property type="nucleotide sequence ID" value="NZ_FUYN01000001.1"/>
</dbReference>
<dbReference type="InterPro" id="IPR008532">
    <property type="entry name" value="NFACT_RNA-bd"/>
</dbReference>
<keyword evidence="3 5" id="KW-0694">RNA-binding</keyword>
<evidence type="ECO:0000259" key="6">
    <source>
        <dbReference type="Pfam" id="PF05670"/>
    </source>
</evidence>